<dbReference type="Pfam" id="PF13843">
    <property type="entry name" value="DDE_Tnp_1_7"/>
    <property type="match status" value="1"/>
</dbReference>
<dbReference type="PANTHER" id="PTHR46599:SF6">
    <property type="entry name" value="DUAL SPECIFICITY PHOSPHATASE 26"/>
    <property type="match status" value="1"/>
</dbReference>
<dbReference type="OrthoDB" id="6077919at2759"/>
<comment type="caution">
    <text evidence="3">The sequence shown here is derived from an EMBL/GenBank/DDBJ whole genome shotgun (WGS) entry which is preliminary data.</text>
</comment>
<evidence type="ECO:0000256" key="1">
    <source>
        <dbReference type="SAM" id="Phobius"/>
    </source>
</evidence>
<keyword evidence="1" id="KW-0472">Membrane</keyword>
<organism evidence="3 4">
    <name type="scientific">Acanthoscelides obtectus</name>
    <name type="common">Bean weevil</name>
    <name type="synonym">Bruchus obtectus</name>
    <dbReference type="NCBI Taxonomy" id="200917"/>
    <lineage>
        <taxon>Eukaryota</taxon>
        <taxon>Metazoa</taxon>
        <taxon>Ecdysozoa</taxon>
        <taxon>Arthropoda</taxon>
        <taxon>Hexapoda</taxon>
        <taxon>Insecta</taxon>
        <taxon>Pterygota</taxon>
        <taxon>Neoptera</taxon>
        <taxon>Endopterygota</taxon>
        <taxon>Coleoptera</taxon>
        <taxon>Polyphaga</taxon>
        <taxon>Cucujiformia</taxon>
        <taxon>Chrysomeloidea</taxon>
        <taxon>Chrysomelidae</taxon>
        <taxon>Bruchinae</taxon>
        <taxon>Bruchini</taxon>
        <taxon>Acanthoscelides</taxon>
    </lineage>
</organism>
<accession>A0A9P0M3A6</accession>
<protein>
    <recommendedName>
        <fullName evidence="2">PiggyBac transposable element-derived protein domain-containing protein</fullName>
    </recommendedName>
</protein>
<keyword evidence="1" id="KW-1133">Transmembrane helix</keyword>
<gene>
    <name evidence="3" type="ORF">ACAOBT_LOCUS29914</name>
</gene>
<evidence type="ECO:0000313" key="4">
    <source>
        <dbReference type="Proteomes" id="UP001152888"/>
    </source>
</evidence>
<evidence type="ECO:0000259" key="2">
    <source>
        <dbReference type="Pfam" id="PF13843"/>
    </source>
</evidence>
<reference evidence="3" key="1">
    <citation type="submission" date="2022-03" db="EMBL/GenBank/DDBJ databases">
        <authorList>
            <person name="Sayadi A."/>
        </authorList>
    </citation>
    <scope>NUCLEOTIDE SEQUENCE</scope>
</reference>
<feature type="domain" description="PiggyBac transposable element-derived protein" evidence="2">
    <location>
        <begin position="1"/>
        <end position="153"/>
    </location>
</feature>
<evidence type="ECO:0000313" key="3">
    <source>
        <dbReference type="EMBL" id="CAH2007943.1"/>
    </source>
</evidence>
<dbReference type="InterPro" id="IPR029526">
    <property type="entry name" value="PGBD"/>
</dbReference>
<name>A0A9P0M3A6_ACAOB</name>
<dbReference type="AlphaFoldDB" id="A0A9P0M3A6"/>
<keyword evidence="1" id="KW-0812">Transmembrane</keyword>
<dbReference type="EMBL" id="CAKOFQ010007773">
    <property type="protein sequence ID" value="CAH2007943.1"/>
    <property type="molecule type" value="Genomic_DNA"/>
</dbReference>
<dbReference type="Proteomes" id="UP001152888">
    <property type="component" value="Unassembled WGS sequence"/>
</dbReference>
<sequence>MIQPISKTGRNITTDNWFTSYELVDVLLRGHNSTLIGTVRKNKKELPADFINTKLLPVNSSMFGFQKNRALVSYVPRKGKNVIPISSMHHDDKIDPATEDKAKPEIITFYNQTKSGVDVVDEKAANYNGARNTRMWPMVVLYSLLNVAAINAHIIVCANNRNRFSKKKVPAAVGTSAYKRLPKAQSHYDIPFT</sequence>
<feature type="transmembrane region" description="Helical" evidence="1">
    <location>
        <begin position="135"/>
        <end position="158"/>
    </location>
</feature>
<dbReference type="PANTHER" id="PTHR46599">
    <property type="entry name" value="PIGGYBAC TRANSPOSABLE ELEMENT-DERIVED PROTEIN 4"/>
    <property type="match status" value="1"/>
</dbReference>
<proteinExistence type="predicted"/>
<keyword evidence="4" id="KW-1185">Reference proteome</keyword>